<dbReference type="PRINTS" id="PR01437">
    <property type="entry name" value="NUOXDRDTASE4"/>
</dbReference>
<evidence type="ECO:0000313" key="10">
    <source>
        <dbReference type="Proteomes" id="UP000253742"/>
    </source>
</evidence>
<comment type="caution">
    <text evidence="9">The sequence shown here is derived from an EMBL/GenBank/DDBJ whole genome shotgun (WGS) entry which is preliminary data.</text>
</comment>
<accession>A0A369UUJ5</accession>
<keyword evidence="4 7" id="KW-1133">Transmembrane helix</keyword>
<dbReference type="NCBIfam" id="TIGR01972">
    <property type="entry name" value="NDH_I_M"/>
    <property type="match status" value="1"/>
</dbReference>
<comment type="similarity">
    <text evidence="2">Belongs to the complex I subunit 4 family.</text>
</comment>
<sequence length="532" mass="55792">MIDINESVMQFLLAFVVVGPLLGAVTALLPAPPGLKGKSPEQAVLRHGVTVTGAVLIAAIVLVLGFDHDHPSRMQASTDISWIPALDVRIHLGIDGISLPLLVLTALLTFLCALYSYFKQRDEKPETHARGKGPTGFVALLLVLEAGTLATFAALDLILFFLAFETVLIPMYFLIARWGGEGRAGAAWKFILFTLLGSVVMLLGLLVIGITAGTFDMVALATDNGRSLTTSVQVIAVLAIGIGLAVKTPMWPLHSWLPDAHTAAPTVGSVLLAGVLLKMGTYGFVRILLPIAPDGMSTFAPYLAAFAVVGIIYGSLACLALAKRGAKGDLKRLIAYSSVGHMGFVLLGIATMTPTGVNGALFANIAHGLITGLLFFVVGALKDRTGTTDLDTLAEETGAALYGKAPRLGGLLAFAAVASLGLPGLAGFWGEMLALFGAFDPHDDLSRPAFLTFMAIAAFGTLLTAAYMLIVVRRVCMGALPPEAPKLADVRTFEFAAWTPLVALTVVAGLWPRTLLGLTDPAVQQLLSGGTR</sequence>
<dbReference type="GO" id="GO:0042773">
    <property type="term" value="P:ATP synthesis coupled electron transport"/>
    <property type="evidence" value="ECO:0007669"/>
    <property type="project" value="InterPro"/>
</dbReference>
<evidence type="ECO:0000259" key="8">
    <source>
        <dbReference type="Pfam" id="PF00361"/>
    </source>
</evidence>
<dbReference type="EMBL" id="QQBH01000042">
    <property type="protein sequence ID" value="RDD84432.1"/>
    <property type="molecule type" value="Genomic_DNA"/>
</dbReference>
<feature type="transmembrane region" description="Helical" evidence="7">
    <location>
        <begin position="408"/>
        <end position="429"/>
    </location>
</feature>
<dbReference type="Proteomes" id="UP000253742">
    <property type="component" value="Unassembled WGS sequence"/>
</dbReference>
<feature type="transmembrane region" description="Helical" evidence="7">
    <location>
        <begin position="190"/>
        <end position="215"/>
    </location>
</feature>
<evidence type="ECO:0000256" key="7">
    <source>
        <dbReference type="SAM" id="Phobius"/>
    </source>
</evidence>
<evidence type="ECO:0000256" key="4">
    <source>
        <dbReference type="ARBA" id="ARBA00022989"/>
    </source>
</evidence>
<dbReference type="InterPro" id="IPR001750">
    <property type="entry name" value="ND/Mrp_TM"/>
</dbReference>
<gene>
    <name evidence="9" type="ORF">DVZ84_35435</name>
</gene>
<feature type="transmembrane region" description="Helical" evidence="7">
    <location>
        <begin position="137"/>
        <end position="155"/>
    </location>
</feature>
<evidence type="ECO:0000256" key="1">
    <source>
        <dbReference type="ARBA" id="ARBA00004127"/>
    </source>
</evidence>
<evidence type="ECO:0000256" key="5">
    <source>
        <dbReference type="ARBA" id="ARBA00023136"/>
    </source>
</evidence>
<dbReference type="OrthoDB" id="9768329at2"/>
<feature type="transmembrane region" description="Helical" evidence="7">
    <location>
        <begin position="161"/>
        <end position="178"/>
    </location>
</feature>
<feature type="transmembrane region" description="Helical" evidence="7">
    <location>
        <begin position="43"/>
        <end position="66"/>
    </location>
</feature>
<feature type="transmembrane region" description="Helical" evidence="7">
    <location>
        <begin position="493"/>
        <end position="511"/>
    </location>
</feature>
<dbReference type="PANTHER" id="PTHR43507">
    <property type="entry name" value="NADH-UBIQUINONE OXIDOREDUCTASE CHAIN 4"/>
    <property type="match status" value="1"/>
</dbReference>
<feature type="transmembrane region" description="Helical" evidence="7">
    <location>
        <begin position="449"/>
        <end position="472"/>
    </location>
</feature>
<name>A0A369UUJ5_9ACTN</name>
<feature type="transmembrane region" description="Helical" evidence="7">
    <location>
        <begin position="267"/>
        <end position="289"/>
    </location>
</feature>
<dbReference type="GO" id="GO:0015990">
    <property type="term" value="P:electron transport coupled proton transport"/>
    <property type="evidence" value="ECO:0007669"/>
    <property type="project" value="TreeGrafter"/>
</dbReference>
<dbReference type="RefSeq" id="WP_114533353.1">
    <property type="nucleotide sequence ID" value="NZ_JBIVML010000009.1"/>
</dbReference>
<evidence type="ECO:0000256" key="2">
    <source>
        <dbReference type="ARBA" id="ARBA00009025"/>
    </source>
</evidence>
<dbReference type="STRING" id="146923.Spa2297_19485"/>
<dbReference type="GO" id="GO:0016020">
    <property type="term" value="C:membrane"/>
    <property type="evidence" value="ECO:0007669"/>
    <property type="project" value="UniProtKB-SubCell"/>
</dbReference>
<comment type="subcellular location">
    <subcellularLocation>
        <location evidence="1">Endomembrane system</location>
        <topology evidence="1">Multi-pass membrane protein</topology>
    </subcellularLocation>
    <subcellularLocation>
        <location evidence="6">Membrane</location>
        <topology evidence="6">Multi-pass membrane protein</topology>
    </subcellularLocation>
</comment>
<feature type="transmembrane region" description="Helical" evidence="7">
    <location>
        <begin position="333"/>
        <end position="353"/>
    </location>
</feature>
<dbReference type="GO" id="GO:0012505">
    <property type="term" value="C:endomembrane system"/>
    <property type="evidence" value="ECO:0007669"/>
    <property type="project" value="UniProtKB-SubCell"/>
</dbReference>
<keyword evidence="5 7" id="KW-0472">Membrane</keyword>
<evidence type="ECO:0000256" key="3">
    <source>
        <dbReference type="ARBA" id="ARBA00022692"/>
    </source>
</evidence>
<feature type="transmembrane region" description="Helical" evidence="7">
    <location>
        <begin position="359"/>
        <end position="381"/>
    </location>
</feature>
<feature type="transmembrane region" description="Helical" evidence="7">
    <location>
        <begin position="97"/>
        <end position="117"/>
    </location>
</feature>
<reference evidence="9 10" key="1">
    <citation type="submission" date="2018-07" db="EMBL/GenBank/DDBJ databases">
        <title>Genome guided investigation of antibiotics producing actinomycetales strain isolated from a Macau mangrove ecosystem.</title>
        <authorList>
            <person name="Hu D."/>
        </authorList>
    </citation>
    <scope>NUCLEOTIDE SEQUENCE [LARGE SCALE GENOMIC DNA]</scope>
    <source>
        <strain evidence="9 10">2297</strain>
    </source>
</reference>
<organism evidence="9 10">
    <name type="scientific">Streptomyces parvulus</name>
    <dbReference type="NCBI Taxonomy" id="146923"/>
    <lineage>
        <taxon>Bacteria</taxon>
        <taxon>Bacillati</taxon>
        <taxon>Actinomycetota</taxon>
        <taxon>Actinomycetes</taxon>
        <taxon>Kitasatosporales</taxon>
        <taxon>Streptomycetaceae</taxon>
        <taxon>Streptomyces</taxon>
    </lineage>
</organism>
<proteinExistence type="inferred from homology"/>
<protein>
    <submittedName>
        <fullName evidence="9">NADH-quinone oxidoreductase subunit M</fullName>
    </submittedName>
</protein>
<dbReference type="InterPro" id="IPR010227">
    <property type="entry name" value="NADH_Q_OxRdtase_chainM/4"/>
</dbReference>
<dbReference type="AlphaFoldDB" id="A0A369UUJ5"/>
<evidence type="ECO:0000256" key="6">
    <source>
        <dbReference type="RuleBase" id="RU000320"/>
    </source>
</evidence>
<feature type="domain" description="NADH:quinone oxidoreductase/Mrp antiporter transmembrane" evidence="8">
    <location>
        <begin position="154"/>
        <end position="442"/>
    </location>
</feature>
<feature type="transmembrane region" description="Helical" evidence="7">
    <location>
        <begin position="227"/>
        <end position="246"/>
    </location>
</feature>
<dbReference type="InterPro" id="IPR003918">
    <property type="entry name" value="NADH_UbQ_OxRdtase"/>
</dbReference>
<evidence type="ECO:0000313" key="9">
    <source>
        <dbReference type="EMBL" id="RDD84432.1"/>
    </source>
</evidence>
<dbReference type="Pfam" id="PF00361">
    <property type="entry name" value="Proton_antipo_M"/>
    <property type="match status" value="1"/>
</dbReference>
<dbReference type="GO" id="GO:0008137">
    <property type="term" value="F:NADH dehydrogenase (ubiquinone) activity"/>
    <property type="evidence" value="ECO:0007669"/>
    <property type="project" value="InterPro"/>
</dbReference>
<feature type="transmembrane region" description="Helical" evidence="7">
    <location>
        <begin position="12"/>
        <end position="31"/>
    </location>
</feature>
<feature type="transmembrane region" description="Helical" evidence="7">
    <location>
        <begin position="301"/>
        <end position="321"/>
    </location>
</feature>
<dbReference type="PANTHER" id="PTHR43507:SF1">
    <property type="entry name" value="NADH-UBIQUINONE OXIDOREDUCTASE CHAIN 4"/>
    <property type="match status" value="1"/>
</dbReference>
<keyword evidence="3 6" id="KW-0812">Transmembrane</keyword>
<dbReference type="GO" id="GO:0003954">
    <property type="term" value="F:NADH dehydrogenase activity"/>
    <property type="evidence" value="ECO:0007669"/>
    <property type="project" value="TreeGrafter"/>
</dbReference>
<dbReference type="GO" id="GO:0048039">
    <property type="term" value="F:ubiquinone binding"/>
    <property type="evidence" value="ECO:0007669"/>
    <property type="project" value="TreeGrafter"/>
</dbReference>